<gene>
    <name evidence="2" type="ORF">B9J98_05430</name>
</gene>
<feature type="transmembrane region" description="Helical" evidence="1">
    <location>
        <begin position="126"/>
        <end position="148"/>
    </location>
</feature>
<dbReference type="AlphaFoldDB" id="A0A2R7Y2K9"/>
<keyword evidence="1" id="KW-0812">Transmembrane</keyword>
<evidence type="ECO:0000256" key="1">
    <source>
        <dbReference type="SAM" id="Phobius"/>
    </source>
</evidence>
<feature type="transmembrane region" description="Helical" evidence="1">
    <location>
        <begin position="226"/>
        <end position="245"/>
    </location>
</feature>
<dbReference type="EMBL" id="NDWU01000013">
    <property type="protein sequence ID" value="PUA31760.1"/>
    <property type="molecule type" value="Genomic_DNA"/>
</dbReference>
<keyword evidence="1" id="KW-1133">Transmembrane helix</keyword>
<feature type="transmembrane region" description="Helical" evidence="1">
    <location>
        <begin position="198"/>
        <end position="220"/>
    </location>
</feature>
<evidence type="ECO:0000313" key="3">
    <source>
        <dbReference type="Proteomes" id="UP000244066"/>
    </source>
</evidence>
<protein>
    <submittedName>
        <fullName evidence="2">Uncharacterized protein</fullName>
    </submittedName>
</protein>
<name>A0A2R7Y2K9_9ARCH</name>
<feature type="transmembrane region" description="Helical" evidence="1">
    <location>
        <begin position="257"/>
        <end position="276"/>
    </location>
</feature>
<evidence type="ECO:0000313" key="2">
    <source>
        <dbReference type="EMBL" id="PUA31760.1"/>
    </source>
</evidence>
<keyword evidence="1" id="KW-0472">Membrane</keyword>
<reference evidence="2 3" key="1">
    <citation type="submission" date="2017-04" db="EMBL/GenBank/DDBJ databases">
        <title>Draft Aigarchaeota genome from a New Zealand hot spring.</title>
        <authorList>
            <person name="Reysenbach A.-L."/>
            <person name="Donaho J.A."/>
            <person name="Gerhart J."/>
            <person name="Kelley J.F."/>
            <person name="Kouba K."/>
            <person name="Podar M."/>
            <person name="Stott M."/>
        </authorList>
    </citation>
    <scope>NUCLEOTIDE SEQUENCE [LARGE SCALE GENOMIC DNA]</scope>
    <source>
        <strain evidence="2">NZ13_MG1</strain>
    </source>
</reference>
<sequence>MSFEIQELPDVIKVFILLNLRKRTNTHKALLKKKIDKVCANSICVEMSDLDEAIREMVSEGLIIEEGDYIRLTPQGQVLSKEWKNLLLKREPILEVVAGLVDGSITGLVVVLSVFISGLVAKAVTFAALLTLVAVAITNFSSFLLGGITEDLADIKSLQALIRFSLSDIPDKDERNKSLMLVKRLFTLLHKEVRRTNLYAALVCGLTTFLAGSIPIIAYIALPRPINLLVALGIVGVVNAYLVKYRSKKSRTGWRKILLETLLIVAVATIASLLLGNVA</sequence>
<proteinExistence type="predicted"/>
<feature type="transmembrane region" description="Helical" evidence="1">
    <location>
        <begin position="93"/>
        <end position="120"/>
    </location>
</feature>
<organism evidence="2 3">
    <name type="scientific">Candidatus Terraquivivens tikiterensis</name>
    <dbReference type="NCBI Taxonomy" id="1980982"/>
    <lineage>
        <taxon>Archaea</taxon>
        <taxon>Nitrososphaerota</taxon>
        <taxon>Candidatus Wolframiiraptoraceae</taxon>
        <taxon>Candidatus Terraquivivens</taxon>
    </lineage>
</organism>
<accession>A0A2R7Y2K9</accession>
<dbReference type="Proteomes" id="UP000244066">
    <property type="component" value="Unassembled WGS sequence"/>
</dbReference>
<comment type="caution">
    <text evidence="2">The sequence shown here is derived from an EMBL/GenBank/DDBJ whole genome shotgun (WGS) entry which is preliminary data.</text>
</comment>